<evidence type="ECO:0000313" key="2">
    <source>
        <dbReference type="Proteomes" id="UP001652625"/>
    </source>
</evidence>
<keyword evidence="2" id="KW-1185">Reference proteome</keyword>
<dbReference type="GeneID" id="136085287"/>
<evidence type="ECO:0000259" key="1">
    <source>
        <dbReference type="Pfam" id="PF03184"/>
    </source>
</evidence>
<name>A0ABM4CLJ1_HYDVU</name>
<dbReference type="PANTHER" id="PTHR19303">
    <property type="entry name" value="TRANSPOSON"/>
    <property type="match status" value="1"/>
</dbReference>
<accession>A0ABM4CLJ1</accession>
<dbReference type="Pfam" id="PF03184">
    <property type="entry name" value="DDE_1"/>
    <property type="match status" value="1"/>
</dbReference>
<protein>
    <submittedName>
        <fullName evidence="3">Uncharacterized protein LOC136085287</fullName>
    </submittedName>
</protein>
<dbReference type="RefSeq" id="XP_065662650.1">
    <property type="nucleotide sequence ID" value="XM_065806578.1"/>
</dbReference>
<dbReference type="InterPro" id="IPR050863">
    <property type="entry name" value="CenT-Element_Derived"/>
</dbReference>
<gene>
    <name evidence="3" type="primary">LOC136085287</name>
</gene>
<dbReference type="Proteomes" id="UP001652625">
    <property type="component" value="Chromosome 09"/>
</dbReference>
<evidence type="ECO:0000313" key="3">
    <source>
        <dbReference type="RefSeq" id="XP_065662650.1"/>
    </source>
</evidence>
<dbReference type="InterPro" id="IPR004875">
    <property type="entry name" value="DDE_SF_endonuclease_dom"/>
</dbReference>
<organism evidence="2 3">
    <name type="scientific">Hydra vulgaris</name>
    <name type="common">Hydra</name>
    <name type="synonym">Hydra attenuata</name>
    <dbReference type="NCBI Taxonomy" id="6087"/>
    <lineage>
        <taxon>Eukaryota</taxon>
        <taxon>Metazoa</taxon>
        <taxon>Cnidaria</taxon>
        <taxon>Hydrozoa</taxon>
        <taxon>Hydroidolina</taxon>
        <taxon>Anthoathecata</taxon>
        <taxon>Aplanulata</taxon>
        <taxon>Hydridae</taxon>
        <taxon>Hydra</taxon>
    </lineage>
</organism>
<reference evidence="3" key="1">
    <citation type="submission" date="2025-08" db="UniProtKB">
        <authorList>
            <consortium name="RefSeq"/>
        </authorList>
    </citation>
    <scope>IDENTIFICATION</scope>
</reference>
<feature type="domain" description="DDE-1" evidence="1">
    <location>
        <begin position="87"/>
        <end position="211"/>
    </location>
</feature>
<proteinExistence type="predicted"/>
<dbReference type="PANTHER" id="PTHR19303:SF71">
    <property type="entry name" value="ZINC FINGER PHD-TYPE DOMAIN-CONTAINING PROTEIN"/>
    <property type="match status" value="1"/>
</dbReference>
<sequence length="212" mass="23945">MVEKFFDTASKIITNCLVRATAFNQHTVSMFFDNLLEVQLKYKFKPECIFNADKTGLLTVTDPPKIISTRGTKRVCQAVSAERGSLVTMLAFVNAIGNTVPPVFIFSRVNYKDFMINGAPTGSLGLCNKNGWMTRENFLVAMKHFVFHAKPSVEHPVLLLSDNHESHISFETIRFAKENSLILLTFPPHCSHRLQPLDVLVFGPFKSYFRIA</sequence>